<keyword evidence="1" id="KW-0732">Signal</keyword>
<dbReference type="PROSITE" id="PS50106">
    <property type="entry name" value="PDZ"/>
    <property type="match status" value="2"/>
</dbReference>
<dbReference type="RefSeq" id="WP_069478752.1">
    <property type="nucleotide sequence ID" value="NZ_CP017111.1"/>
</dbReference>
<dbReference type="Pfam" id="PF13180">
    <property type="entry name" value="PDZ_2"/>
    <property type="match status" value="1"/>
</dbReference>
<feature type="chain" id="PRO_5009099503" evidence="1">
    <location>
        <begin position="18"/>
        <end position="361"/>
    </location>
</feature>
<evidence type="ECO:0000313" key="3">
    <source>
        <dbReference type="EMBL" id="AOO66163.1"/>
    </source>
</evidence>
<dbReference type="PATRIC" id="fig|1193502.14.peg.2435"/>
<evidence type="ECO:0000313" key="4">
    <source>
        <dbReference type="Proteomes" id="UP000094609"/>
    </source>
</evidence>
<feature type="domain" description="PDZ" evidence="2">
    <location>
        <begin position="273"/>
        <end position="334"/>
    </location>
</feature>
<dbReference type="InterPro" id="IPR036034">
    <property type="entry name" value="PDZ_sf"/>
</dbReference>
<accession>A0A1D7TME3</accession>
<dbReference type="Pfam" id="PF24314">
    <property type="entry name" value="DUF7488"/>
    <property type="match status" value="1"/>
</dbReference>
<dbReference type="SUPFAM" id="SSF50156">
    <property type="entry name" value="PDZ domain-like"/>
    <property type="match status" value="2"/>
</dbReference>
<protein>
    <submittedName>
        <fullName evidence="3">Putative protease</fullName>
    </submittedName>
</protein>
<organism evidence="3 4">
    <name type="scientific">Sulfurospirillum halorespirans DSM 13726</name>
    <dbReference type="NCBI Taxonomy" id="1193502"/>
    <lineage>
        <taxon>Bacteria</taxon>
        <taxon>Pseudomonadati</taxon>
        <taxon>Campylobacterota</taxon>
        <taxon>Epsilonproteobacteria</taxon>
        <taxon>Campylobacterales</taxon>
        <taxon>Sulfurospirillaceae</taxon>
        <taxon>Sulfurospirillum</taxon>
    </lineage>
</organism>
<name>A0A1D7TME3_9BACT</name>
<proteinExistence type="predicted"/>
<dbReference type="InterPro" id="IPR055911">
    <property type="entry name" value="DUF7488"/>
</dbReference>
<dbReference type="InterPro" id="IPR001478">
    <property type="entry name" value="PDZ"/>
</dbReference>
<dbReference type="GO" id="GO:0006508">
    <property type="term" value="P:proteolysis"/>
    <property type="evidence" value="ECO:0007669"/>
    <property type="project" value="UniProtKB-KW"/>
</dbReference>
<keyword evidence="3" id="KW-0645">Protease</keyword>
<dbReference type="Proteomes" id="UP000094609">
    <property type="component" value="Chromosome"/>
</dbReference>
<keyword evidence="3" id="KW-0378">Hydrolase</keyword>
<keyword evidence="4" id="KW-1185">Reference proteome</keyword>
<evidence type="ECO:0000256" key="1">
    <source>
        <dbReference type="SAM" id="SignalP"/>
    </source>
</evidence>
<reference evidence="4" key="1">
    <citation type="submission" date="2016-08" db="EMBL/GenBank/DDBJ databases">
        <title>Complete genome sequence of the organohalide-respiring Epsilonproteobacterium Sulfurospirillum halorespirans.</title>
        <authorList>
            <person name="Goris T."/>
            <person name="Zimmermann J."/>
            <person name="Schenz B."/>
            <person name="Lemos M."/>
            <person name="Hackermueller J."/>
            <person name="Diekert G."/>
        </authorList>
    </citation>
    <scope>NUCLEOTIDE SEQUENCE [LARGE SCALE GENOMIC DNA]</scope>
    <source>
        <strain>DSM 13726</strain>
        <strain evidence="4">PCE-M2</strain>
    </source>
</reference>
<dbReference type="SMART" id="SM00228">
    <property type="entry name" value="PDZ"/>
    <property type="match status" value="2"/>
</dbReference>
<dbReference type="EMBL" id="CP017111">
    <property type="protein sequence ID" value="AOO66163.1"/>
    <property type="molecule type" value="Genomic_DNA"/>
</dbReference>
<dbReference type="KEGG" id="shal:SHALO_2403"/>
<dbReference type="STRING" id="1193502.SHALO_2403"/>
<sequence length="361" mass="40063">MKRLGLFLLLITGALCAADVPASTPAPASKAEFVYPDFSQCYEKNRHSIVSFGSTRAIAISEKQAVAYSKEKPSVPYVRFDYYSNLYLFDSPKPLVPVKLKPTSELKLGEWLVSMTDNSLIAVNASKIGNSVNELFEFGGVGEVSTLVGGLCCEMYGLGIGDKFFIGSEALKLFIEGKTASFQELGVRVVDGNESVIVDFVDSNVKEAKLKMGDVITRLNGKSVKNVAEFADALRGLKDLSKVSAQLQRNNAWMEENLLAPKPLPKKEEVKKKVPIPEVKKESYLQSKGFKFDTNLRIKEIARGSFAEQSGLKVGDRLMQVEQLPIERVTEADAYLAKNRNREVSLLFDRDDFQFFVTLTR</sequence>
<feature type="domain" description="PDZ" evidence="2">
    <location>
        <begin position="172"/>
        <end position="227"/>
    </location>
</feature>
<gene>
    <name evidence="3" type="ORF">SHALO_2403</name>
</gene>
<evidence type="ECO:0000259" key="2">
    <source>
        <dbReference type="PROSITE" id="PS50106"/>
    </source>
</evidence>
<feature type="signal peptide" evidence="1">
    <location>
        <begin position="1"/>
        <end position="17"/>
    </location>
</feature>
<dbReference type="Pfam" id="PF17820">
    <property type="entry name" value="PDZ_6"/>
    <property type="match status" value="1"/>
</dbReference>
<dbReference type="InterPro" id="IPR041489">
    <property type="entry name" value="PDZ_6"/>
</dbReference>
<dbReference type="Gene3D" id="2.30.42.10">
    <property type="match status" value="2"/>
</dbReference>
<dbReference type="GO" id="GO:0008233">
    <property type="term" value="F:peptidase activity"/>
    <property type="evidence" value="ECO:0007669"/>
    <property type="project" value="UniProtKB-KW"/>
</dbReference>
<dbReference type="AlphaFoldDB" id="A0A1D7TME3"/>